<reference evidence="1" key="1">
    <citation type="journal article" date="2021" name="PeerJ">
        <title>Extensive microbial diversity within the chicken gut microbiome revealed by metagenomics and culture.</title>
        <authorList>
            <person name="Gilroy R."/>
            <person name="Ravi A."/>
            <person name="Getino M."/>
            <person name="Pursley I."/>
            <person name="Horton D.L."/>
            <person name="Alikhan N.F."/>
            <person name="Baker D."/>
            <person name="Gharbi K."/>
            <person name="Hall N."/>
            <person name="Watson M."/>
            <person name="Adriaenssens E.M."/>
            <person name="Foster-Nyarko E."/>
            <person name="Jarju S."/>
            <person name="Secka A."/>
            <person name="Antonio M."/>
            <person name="Oren A."/>
            <person name="Chaudhuri R.R."/>
            <person name="La Ragione R."/>
            <person name="Hildebrand F."/>
            <person name="Pallen M.J."/>
        </authorList>
    </citation>
    <scope>NUCLEOTIDE SEQUENCE</scope>
    <source>
        <strain evidence="1">ChiHjej13B12-4958</strain>
    </source>
</reference>
<reference evidence="1" key="2">
    <citation type="submission" date="2021-04" db="EMBL/GenBank/DDBJ databases">
        <authorList>
            <person name="Gilroy R."/>
        </authorList>
    </citation>
    <scope>NUCLEOTIDE SEQUENCE</scope>
    <source>
        <strain evidence="1">ChiHjej13B12-4958</strain>
    </source>
</reference>
<gene>
    <name evidence="1" type="ORF">H9751_11270</name>
</gene>
<comment type="caution">
    <text evidence="1">The sequence shown here is derived from an EMBL/GenBank/DDBJ whole genome shotgun (WGS) entry which is preliminary data.</text>
</comment>
<dbReference type="Proteomes" id="UP000823858">
    <property type="component" value="Unassembled WGS sequence"/>
</dbReference>
<name>A0A9D2QGD9_9CORY</name>
<dbReference type="EMBL" id="DWVP01000024">
    <property type="protein sequence ID" value="HJC86095.1"/>
    <property type="molecule type" value="Genomic_DNA"/>
</dbReference>
<organism evidence="1 2">
    <name type="scientific">Candidatus Corynebacterium faecigallinarum</name>
    <dbReference type="NCBI Taxonomy" id="2838528"/>
    <lineage>
        <taxon>Bacteria</taxon>
        <taxon>Bacillati</taxon>
        <taxon>Actinomycetota</taxon>
        <taxon>Actinomycetes</taxon>
        <taxon>Mycobacteriales</taxon>
        <taxon>Corynebacteriaceae</taxon>
        <taxon>Corynebacterium</taxon>
    </lineage>
</organism>
<sequence length="93" mass="10460">MGTILKLSGPDAGWAQTMYKNMSTTGDTGEGTHTDLHALGETIVAAVADEIQQEDNYHTEKFTTAQAQARFARWQRLDLDQVPDPVWWLFSIY</sequence>
<evidence type="ECO:0000313" key="1">
    <source>
        <dbReference type="EMBL" id="HJC86095.1"/>
    </source>
</evidence>
<dbReference type="AlphaFoldDB" id="A0A9D2QGD9"/>
<protein>
    <submittedName>
        <fullName evidence="1">Uncharacterized protein</fullName>
    </submittedName>
</protein>
<accession>A0A9D2QGD9</accession>
<proteinExistence type="predicted"/>
<evidence type="ECO:0000313" key="2">
    <source>
        <dbReference type="Proteomes" id="UP000823858"/>
    </source>
</evidence>